<feature type="transmembrane region" description="Helical" evidence="1">
    <location>
        <begin position="44"/>
        <end position="64"/>
    </location>
</feature>
<keyword evidence="1" id="KW-0472">Membrane</keyword>
<dbReference type="Pfam" id="PF08570">
    <property type="entry name" value="DUF1761"/>
    <property type="match status" value="1"/>
</dbReference>
<evidence type="ECO:0000313" key="2">
    <source>
        <dbReference type="EMBL" id="RKN62781.1"/>
    </source>
</evidence>
<keyword evidence="1" id="KW-0812">Transmembrane</keyword>
<feature type="transmembrane region" description="Helical" evidence="1">
    <location>
        <begin position="101"/>
        <end position="123"/>
    </location>
</feature>
<dbReference type="Proteomes" id="UP000282311">
    <property type="component" value="Unassembled WGS sequence"/>
</dbReference>
<feature type="transmembrane region" description="Helical" evidence="1">
    <location>
        <begin position="70"/>
        <end position="89"/>
    </location>
</feature>
<reference evidence="2 3" key="1">
    <citation type="journal article" date="2007" name="Int. J. Syst. Evol. Microbiol.">
        <title>Paenibacillus ginsengarvi sp. nov., isolated from soil from ginseng cultivation.</title>
        <authorList>
            <person name="Yoon M.H."/>
            <person name="Ten L.N."/>
            <person name="Im W.T."/>
        </authorList>
    </citation>
    <scope>NUCLEOTIDE SEQUENCE [LARGE SCALE GENOMIC DNA]</scope>
    <source>
        <strain evidence="2 3">KCTC 13059</strain>
    </source>
</reference>
<evidence type="ECO:0000256" key="1">
    <source>
        <dbReference type="SAM" id="Phobius"/>
    </source>
</evidence>
<evidence type="ECO:0000313" key="3">
    <source>
        <dbReference type="Proteomes" id="UP000282311"/>
    </source>
</evidence>
<dbReference type="RefSeq" id="WP_120751875.1">
    <property type="nucleotide sequence ID" value="NZ_RBAH01000048.1"/>
</dbReference>
<sequence length="124" mass="13271">MSVDFNQLNYVAILAGGILYMIYGAIYYSLLVGKEAQSKGASKYVVSVVVALASSFFIAILVQATGSKGLLQGAVVGGIVGILISIVYLKNTLFGLVKTRNFWIAIGDHLVIFTLLGMLHGLWI</sequence>
<comment type="caution">
    <text evidence="2">The sequence shown here is derived from an EMBL/GenBank/DDBJ whole genome shotgun (WGS) entry which is preliminary data.</text>
</comment>
<organism evidence="2 3">
    <name type="scientific">Paenibacillus ginsengarvi</name>
    <dbReference type="NCBI Taxonomy" id="400777"/>
    <lineage>
        <taxon>Bacteria</taxon>
        <taxon>Bacillati</taxon>
        <taxon>Bacillota</taxon>
        <taxon>Bacilli</taxon>
        <taxon>Bacillales</taxon>
        <taxon>Paenibacillaceae</taxon>
        <taxon>Paenibacillus</taxon>
    </lineage>
</organism>
<name>A0A3B0AQG7_9BACL</name>
<protein>
    <submittedName>
        <fullName evidence="2">DUF1761 domain-containing protein</fullName>
    </submittedName>
</protein>
<keyword evidence="1" id="KW-1133">Transmembrane helix</keyword>
<gene>
    <name evidence="2" type="ORF">D7M11_34815</name>
</gene>
<keyword evidence="3" id="KW-1185">Reference proteome</keyword>
<feature type="transmembrane region" description="Helical" evidence="1">
    <location>
        <begin position="12"/>
        <end position="32"/>
    </location>
</feature>
<dbReference type="OrthoDB" id="2382138at2"/>
<proteinExistence type="predicted"/>
<dbReference type="InterPro" id="IPR013879">
    <property type="entry name" value="DUF1761"/>
</dbReference>
<accession>A0A3B0AQG7</accession>
<dbReference type="EMBL" id="RBAH01000048">
    <property type="protein sequence ID" value="RKN62781.1"/>
    <property type="molecule type" value="Genomic_DNA"/>
</dbReference>
<dbReference type="AlphaFoldDB" id="A0A3B0AQG7"/>